<dbReference type="Proteomes" id="UP000000260">
    <property type="component" value="Chromosome"/>
</dbReference>
<keyword evidence="1" id="KW-1133">Transmembrane helix</keyword>
<evidence type="ECO:0000256" key="1">
    <source>
        <dbReference type="SAM" id="Phobius"/>
    </source>
</evidence>
<proteinExistence type="predicted"/>
<dbReference type="KEGG" id="esa:ESA_02985"/>
<evidence type="ECO:0000313" key="2">
    <source>
        <dbReference type="EMBL" id="ABU78214.1"/>
    </source>
</evidence>
<dbReference type="AlphaFoldDB" id="A7MN66"/>
<dbReference type="HOGENOM" id="CLU_1728329_0_0_6"/>
<feature type="transmembrane region" description="Helical" evidence="1">
    <location>
        <begin position="86"/>
        <end position="106"/>
    </location>
</feature>
<feature type="transmembrane region" description="Helical" evidence="1">
    <location>
        <begin position="46"/>
        <end position="66"/>
    </location>
</feature>
<keyword evidence="3" id="KW-1185">Reference proteome</keyword>
<reference evidence="2 3" key="1">
    <citation type="journal article" date="2010" name="PLoS ONE">
        <title>Genome sequence of Cronobacter sakazakii BAA-894 and comparative genomic hybridization analysis with other Cronobacter species.</title>
        <authorList>
            <person name="Kucerova E."/>
            <person name="Clifton S.W."/>
            <person name="Xia X.Q."/>
            <person name="Long F."/>
            <person name="Porwollik S."/>
            <person name="Fulton L."/>
            <person name="Fronick C."/>
            <person name="Minx P."/>
            <person name="Kyung K."/>
            <person name="Warren W."/>
            <person name="Fulton R."/>
            <person name="Feng D."/>
            <person name="Wollam A."/>
            <person name="Shah N."/>
            <person name="Bhonagiri V."/>
            <person name="Nash W.E."/>
            <person name="Hallsworth-Pepin K."/>
            <person name="Wilson R.K."/>
            <person name="McClelland M."/>
            <person name="Forsythe S.J."/>
        </authorList>
    </citation>
    <scope>NUCLEOTIDE SEQUENCE [LARGE SCALE GENOMIC DNA]</scope>
    <source>
        <strain evidence="2 3">ATCC BAA-894</strain>
    </source>
</reference>
<keyword evidence="1" id="KW-0472">Membrane</keyword>
<protein>
    <submittedName>
        <fullName evidence="2">Uncharacterized protein</fullName>
    </submittedName>
</protein>
<organism evidence="2 3">
    <name type="scientific">Cronobacter sakazakii (strain ATCC BAA-894)</name>
    <name type="common">Enterobacter sakazakii</name>
    <dbReference type="NCBI Taxonomy" id="290339"/>
    <lineage>
        <taxon>Bacteria</taxon>
        <taxon>Pseudomonadati</taxon>
        <taxon>Pseudomonadota</taxon>
        <taxon>Gammaproteobacteria</taxon>
        <taxon>Enterobacterales</taxon>
        <taxon>Enterobacteriaceae</taxon>
        <taxon>Cronobacter</taxon>
    </lineage>
</organism>
<evidence type="ECO:0000313" key="3">
    <source>
        <dbReference type="Proteomes" id="UP000000260"/>
    </source>
</evidence>
<accession>A7MN66</accession>
<name>A7MN66_CROS8</name>
<dbReference type="EMBL" id="CP000783">
    <property type="protein sequence ID" value="ABU78214.1"/>
    <property type="molecule type" value="Genomic_DNA"/>
</dbReference>
<keyword evidence="1" id="KW-0812">Transmembrane</keyword>
<feature type="transmembrane region" description="Helical" evidence="1">
    <location>
        <begin position="12"/>
        <end position="34"/>
    </location>
</feature>
<gene>
    <name evidence="2" type="ordered locus">ESA_02985</name>
</gene>
<sequence>MLSRGRVLFQEIPAAGAAGLTLLPRLPVALAVFFRFGQEITQFRRAVAVTVIHRAAGGLLLLLRGKTDLILLRLPFTVIVTHQPRGVLRLFVILAVDFIFTLRRVFRPKFQGIDQMRLCHRASFNRLKIKGSTGKRNVPEPCRITEARDGR</sequence>